<proteinExistence type="predicted"/>
<dbReference type="AlphaFoldDB" id="A0A6B2JZR8"/>
<sequence length="336" mass="35658">MRQRHGGLYVISFSRIRVEGHDAPPPEALRPGQSLTWEGRALRVDGPADILPLGEPQGAAGLRRRAARALRRGEPEVGPEEVEEEIPAHSLMLTDGRGSWFCDIIAGAPGRPPLLLFAGAVPPAGRELWIVRAQVSAARGARAGGVVCFTPGTMIATEAGPRPVEALEEGARVLTKDNGPQPVLWLGRRRLSGARLAAMPWLAPVRLRPGALGDGVPDAGLTVSPDHRLLLRGPRAEALFGEAEVLAAAADLVDDRLILRDRGCRDVSYVHLLLPAHEIVFANGVETESFHPAMADAESVGDGLPGMAECLPPVAGYGPYARRILSASETAILSHS</sequence>
<protein>
    <submittedName>
        <fullName evidence="2">Hint domain-containing protein</fullName>
    </submittedName>
</protein>
<reference evidence="2 3" key="1">
    <citation type="submission" date="2020-02" db="EMBL/GenBank/DDBJ databases">
        <title>Pseudoroseicyclus tamarix, sp. nov., isolated from offshore sediment of a Tamarix chinensis forest.</title>
        <authorList>
            <person name="Gai Y."/>
        </authorList>
    </citation>
    <scope>NUCLEOTIDE SEQUENCE [LARGE SCALE GENOMIC DNA]</scope>
    <source>
        <strain evidence="2 3">CLL3-39</strain>
    </source>
</reference>
<dbReference type="InterPro" id="IPR028992">
    <property type="entry name" value="Hedgehog/Intein_dom"/>
</dbReference>
<feature type="domain" description="Hedgehog/Intein (Hint)" evidence="1">
    <location>
        <begin position="147"/>
        <end position="293"/>
    </location>
</feature>
<dbReference type="InterPro" id="IPR036844">
    <property type="entry name" value="Hint_dom_sf"/>
</dbReference>
<organism evidence="2 3">
    <name type="scientific">Pseudoroseicyclus tamaricis</name>
    <dbReference type="NCBI Taxonomy" id="2705421"/>
    <lineage>
        <taxon>Bacteria</taxon>
        <taxon>Pseudomonadati</taxon>
        <taxon>Pseudomonadota</taxon>
        <taxon>Alphaproteobacteria</taxon>
        <taxon>Rhodobacterales</taxon>
        <taxon>Paracoccaceae</taxon>
        <taxon>Pseudoroseicyclus</taxon>
    </lineage>
</organism>
<evidence type="ECO:0000313" key="3">
    <source>
        <dbReference type="Proteomes" id="UP000474757"/>
    </source>
</evidence>
<dbReference type="RefSeq" id="WP_163889257.1">
    <property type="nucleotide sequence ID" value="NZ_JAAFYS010000001.1"/>
</dbReference>
<keyword evidence="3" id="KW-1185">Reference proteome</keyword>
<dbReference type="Pfam" id="PF13403">
    <property type="entry name" value="Hint_2"/>
    <property type="match status" value="1"/>
</dbReference>
<comment type="caution">
    <text evidence="2">The sequence shown here is derived from an EMBL/GenBank/DDBJ whole genome shotgun (WGS) entry which is preliminary data.</text>
</comment>
<gene>
    <name evidence="2" type="ORF">GZA08_01345</name>
</gene>
<accession>A0A6B2JZR8</accession>
<evidence type="ECO:0000259" key="1">
    <source>
        <dbReference type="Pfam" id="PF13403"/>
    </source>
</evidence>
<dbReference type="EMBL" id="JAAGAB010000001">
    <property type="protein sequence ID" value="NDU99615.1"/>
    <property type="molecule type" value="Genomic_DNA"/>
</dbReference>
<dbReference type="Proteomes" id="UP000474757">
    <property type="component" value="Unassembled WGS sequence"/>
</dbReference>
<dbReference type="SUPFAM" id="SSF51294">
    <property type="entry name" value="Hedgehog/intein (Hint) domain"/>
    <property type="match status" value="1"/>
</dbReference>
<name>A0A6B2JZR8_9RHOB</name>
<evidence type="ECO:0000313" key="2">
    <source>
        <dbReference type="EMBL" id="NDU99615.1"/>
    </source>
</evidence>